<keyword evidence="2" id="KW-1185">Reference proteome</keyword>
<protein>
    <submittedName>
        <fullName evidence="1">Uncharacterized protein</fullName>
    </submittedName>
</protein>
<evidence type="ECO:0000313" key="2">
    <source>
        <dbReference type="Proteomes" id="UP001178507"/>
    </source>
</evidence>
<name>A0AA36J8S2_9DINO</name>
<evidence type="ECO:0000313" key="1">
    <source>
        <dbReference type="EMBL" id="CAJ1400558.1"/>
    </source>
</evidence>
<dbReference type="AlphaFoldDB" id="A0AA36J8S2"/>
<gene>
    <name evidence="1" type="ORF">EVOR1521_LOCUS23874</name>
</gene>
<proteinExistence type="predicted"/>
<accession>A0AA36J8S2</accession>
<dbReference type="EMBL" id="CAUJNA010003376">
    <property type="protein sequence ID" value="CAJ1400558.1"/>
    <property type="molecule type" value="Genomic_DNA"/>
</dbReference>
<organism evidence="1 2">
    <name type="scientific">Effrenium voratum</name>
    <dbReference type="NCBI Taxonomy" id="2562239"/>
    <lineage>
        <taxon>Eukaryota</taxon>
        <taxon>Sar</taxon>
        <taxon>Alveolata</taxon>
        <taxon>Dinophyceae</taxon>
        <taxon>Suessiales</taxon>
        <taxon>Symbiodiniaceae</taxon>
        <taxon>Effrenium</taxon>
    </lineage>
</organism>
<reference evidence="1" key="1">
    <citation type="submission" date="2023-08" db="EMBL/GenBank/DDBJ databases">
        <authorList>
            <person name="Chen Y."/>
            <person name="Shah S."/>
            <person name="Dougan E. K."/>
            <person name="Thang M."/>
            <person name="Chan C."/>
        </authorList>
    </citation>
    <scope>NUCLEOTIDE SEQUENCE</scope>
</reference>
<comment type="caution">
    <text evidence="1">The sequence shown here is derived from an EMBL/GenBank/DDBJ whole genome shotgun (WGS) entry which is preliminary data.</text>
</comment>
<dbReference type="Proteomes" id="UP001178507">
    <property type="component" value="Unassembled WGS sequence"/>
</dbReference>
<sequence length="384" mass="43258">MQCEGLANVRLCSPRLDCPPAEHYQLRYVQPWLYARPCEEVLRLARQALTALRTAGRLPTLLHVGPKDLSNNRTKPFYEALFGNRSDCLQAVMVEANPDVATLLQQRLTEYFSPCPDRSVLTAALCSVDAEAASFFSLSEEVYTKYSVQELGGITTAASYGSLNLHFLLQDILDRTTGIQAEDLMPFIQERSVTCISPSSLLQLESLEPLDMLFLDTADGLGMLSAFLSLGVRPALLRFHWAWHLRQIADPGYAAKVAEAVAFLAAEGYHLYQYGEFFVAMRSEAVLPASVLDLHETSGNEVAIKVYKALKESHRGEDVRLQKFCRQIQVLQNLQEPFDQVTDETLWHPQLAATKPSKLFMTLLDYSKDKSLNPRCYRRRQAFI</sequence>